<accession>A0ABU8MNI8</accession>
<dbReference type="Gene3D" id="1.10.287.3510">
    <property type="match status" value="1"/>
</dbReference>
<name>A0ABU8MNI8_9PSEU</name>
<keyword evidence="5 8" id="KW-1133">Transmembrane helix</keyword>
<feature type="transmembrane region" description="Helical" evidence="8">
    <location>
        <begin position="6"/>
        <end position="23"/>
    </location>
</feature>
<dbReference type="InterPro" id="IPR050601">
    <property type="entry name" value="CPA3_antiporter_subunitC"/>
</dbReference>
<evidence type="ECO:0000256" key="8">
    <source>
        <dbReference type="SAM" id="Phobius"/>
    </source>
</evidence>
<dbReference type="Pfam" id="PF00420">
    <property type="entry name" value="Oxidored_q2"/>
    <property type="match status" value="1"/>
</dbReference>
<dbReference type="InterPro" id="IPR039428">
    <property type="entry name" value="NUOK/Mnh_C1-like"/>
</dbReference>
<comment type="similarity">
    <text evidence="2">Belongs to the CPA3 antiporters (TC 2.A.63) subunit C family.</text>
</comment>
<protein>
    <submittedName>
        <fullName evidence="9">Na(+)/H(+) antiporter subunit C</fullName>
    </submittedName>
</protein>
<keyword evidence="3" id="KW-1003">Cell membrane</keyword>
<evidence type="ECO:0000256" key="6">
    <source>
        <dbReference type="ARBA" id="ARBA00023136"/>
    </source>
</evidence>
<comment type="caution">
    <text evidence="9">The sequence shown here is derived from an EMBL/GenBank/DDBJ whole genome shotgun (WGS) entry which is preliminary data.</text>
</comment>
<feature type="region of interest" description="Disordered" evidence="7">
    <location>
        <begin position="118"/>
        <end position="158"/>
    </location>
</feature>
<feature type="transmembrane region" description="Helical" evidence="8">
    <location>
        <begin position="30"/>
        <end position="49"/>
    </location>
</feature>
<evidence type="ECO:0000256" key="3">
    <source>
        <dbReference type="ARBA" id="ARBA00022475"/>
    </source>
</evidence>
<evidence type="ECO:0000256" key="2">
    <source>
        <dbReference type="ARBA" id="ARBA00010388"/>
    </source>
</evidence>
<gene>
    <name evidence="9" type="ORF">WCD74_11885</name>
</gene>
<evidence type="ECO:0000256" key="7">
    <source>
        <dbReference type="SAM" id="MobiDB-lite"/>
    </source>
</evidence>
<dbReference type="Proteomes" id="UP001385809">
    <property type="component" value="Unassembled WGS sequence"/>
</dbReference>
<feature type="compositionally biased region" description="Low complexity" evidence="7">
    <location>
        <begin position="146"/>
        <end position="158"/>
    </location>
</feature>
<evidence type="ECO:0000313" key="10">
    <source>
        <dbReference type="Proteomes" id="UP001385809"/>
    </source>
</evidence>
<keyword evidence="10" id="KW-1185">Reference proteome</keyword>
<comment type="subcellular location">
    <subcellularLocation>
        <location evidence="1">Cell membrane</location>
        <topology evidence="1">Multi-pass membrane protein</topology>
    </subcellularLocation>
</comment>
<reference evidence="9 10" key="1">
    <citation type="submission" date="2024-03" db="EMBL/GenBank/DDBJ databases">
        <title>Actinomycetospora sp. OC33-EN08, a novel actinomycete isolated from wild orchid (Aerides multiflora).</title>
        <authorList>
            <person name="Suriyachadkun C."/>
        </authorList>
    </citation>
    <scope>NUCLEOTIDE SEQUENCE [LARGE SCALE GENOMIC DNA]</scope>
    <source>
        <strain evidence="9 10">OC33-EN08</strain>
    </source>
</reference>
<dbReference type="RefSeq" id="WP_337695051.1">
    <property type="nucleotide sequence ID" value="NZ_JBBEGN010000004.1"/>
</dbReference>
<proteinExistence type="inferred from homology"/>
<sequence length="158" mass="16601">MSSSFLLLALIAVLYTAGVYLLLDRSLTRVLLGVLVLGNATNLLVISAGGPFGAAALVGRAPESAMSDALVQALVLTAIVITLGVAAFLLSIIHRTWTLDQEDDLTVDTEDRSVRRRLARDEQIDEDEFDTTGCEQTSDTDDEHAGGAARTGAAGAQA</sequence>
<keyword evidence="4 8" id="KW-0812">Transmembrane</keyword>
<keyword evidence="6 8" id="KW-0472">Membrane</keyword>
<organism evidence="9 10">
    <name type="scientific">Actinomycetospora aurantiaca</name>
    <dbReference type="NCBI Taxonomy" id="3129233"/>
    <lineage>
        <taxon>Bacteria</taxon>
        <taxon>Bacillati</taxon>
        <taxon>Actinomycetota</taxon>
        <taxon>Actinomycetes</taxon>
        <taxon>Pseudonocardiales</taxon>
        <taxon>Pseudonocardiaceae</taxon>
        <taxon>Actinomycetospora</taxon>
    </lineage>
</organism>
<evidence type="ECO:0000256" key="4">
    <source>
        <dbReference type="ARBA" id="ARBA00022692"/>
    </source>
</evidence>
<dbReference type="PANTHER" id="PTHR34583">
    <property type="entry name" value="ANTIPORTER SUBUNIT MNHC2-RELATED"/>
    <property type="match status" value="1"/>
</dbReference>
<evidence type="ECO:0000256" key="5">
    <source>
        <dbReference type="ARBA" id="ARBA00022989"/>
    </source>
</evidence>
<dbReference type="NCBIfam" id="NF005929">
    <property type="entry name" value="PRK07946.1"/>
    <property type="match status" value="1"/>
</dbReference>
<dbReference type="PANTHER" id="PTHR34583:SF2">
    <property type="entry name" value="ANTIPORTER SUBUNIT MNHC2-RELATED"/>
    <property type="match status" value="1"/>
</dbReference>
<evidence type="ECO:0000313" key="9">
    <source>
        <dbReference type="EMBL" id="MEJ2868468.1"/>
    </source>
</evidence>
<dbReference type="EMBL" id="JBBEGN010000004">
    <property type="protein sequence ID" value="MEJ2868468.1"/>
    <property type="molecule type" value="Genomic_DNA"/>
</dbReference>
<evidence type="ECO:0000256" key="1">
    <source>
        <dbReference type="ARBA" id="ARBA00004651"/>
    </source>
</evidence>
<feature type="transmembrane region" description="Helical" evidence="8">
    <location>
        <begin position="69"/>
        <end position="93"/>
    </location>
</feature>